<keyword evidence="1" id="KW-0472">Membrane</keyword>
<keyword evidence="1" id="KW-0812">Transmembrane</keyword>
<keyword evidence="1" id="KW-1133">Transmembrane helix</keyword>
<accession>A0AAQ0MIS7</accession>
<comment type="caution">
    <text evidence="2">The sequence shown here is derived from an EMBL/GenBank/DDBJ whole genome shotgun (WGS) entry which is preliminary data.</text>
</comment>
<dbReference type="EMBL" id="RCVN01000007">
    <property type="protein sequence ID" value="RMI85042.1"/>
    <property type="molecule type" value="Genomic_DNA"/>
</dbReference>
<proteinExistence type="predicted"/>
<dbReference type="AlphaFoldDB" id="A0AAQ0MIS7"/>
<sequence length="68" mass="7689">MTKAMYVHHIINIVLMIALIVFNNTDMGGLTLSIILAIVFITNIVLLIRENSKKVKKEGVTIEEHNKK</sequence>
<dbReference type="RefSeq" id="WP_122064209.1">
    <property type="nucleotide sequence ID" value="NZ_CP149857.1"/>
</dbReference>
<feature type="transmembrane region" description="Helical" evidence="1">
    <location>
        <begin position="28"/>
        <end position="48"/>
    </location>
</feature>
<evidence type="ECO:0000313" key="3">
    <source>
        <dbReference type="Proteomes" id="UP000269505"/>
    </source>
</evidence>
<keyword evidence="3" id="KW-1185">Reference proteome</keyword>
<protein>
    <submittedName>
        <fullName evidence="2">Uncharacterized protein</fullName>
    </submittedName>
</protein>
<organism evidence="2 3">
    <name type="scientific">Staphylococcus pseudoxylosus</name>
    <dbReference type="NCBI Taxonomy" id="2282419"/>
    <lineage>
        <taxon>Bacteria</taxon>
        <taxon>Bacillati</taxon>
        <taxon>Bacillota</taxon>
        <taxon>Bacilli</taxon>
        <taxon>Bacillales</taxon>
        <taxon>Staphylococcaceae</taxon>
        <taxon>Staphylococcus</taxon>
    </lineage>
</organism>
<gene>
    <name evidence="2" type="ORF">D9V42_07445</name>
</gene>
<feature type="transmembrane region" description="Helical" evidence="1">
    <location>
        <begin position="5"/>
        <end position="22"/>
    </location>
</feature>
<evidence type="ECO:0000256" key="1">
    <source>
        <dbReference type="SAM" id="Phobius"/>
    </source>
</evidence>
<name>A0AAQ0MIS7_9STAP</name>
<dbReference type="Proteomes" id="UP000269505">
    <property type="component" value="Unassembled WGS sequence"/>
</dbReference>
<evidence type="ECO:0000313" key="2">
    <source>
        <dbReference type="EMBL" id="RMI85042.1"/>
    </source>
</evidence>
<reference evidence="2 3" key="1">
    <citation type="submission" date="2018-10" db="EMBL/GenBank/DDBJ databases">
        <title>Staphylococcus pseudoxylosus sp. nov., isolated from bovine mastitis.</title>
        <authorList>
            <person name="Macfadyen A.C."/>
            <person name="Leroy S."/>
            <person name="Harrison E.M."/>
            <person name="Parkhill J."/>
            <person name="Holmes M.A."/>
            <person name="Paterson G.K."/>
        </authorList>
    </citation>
    <scope>NUCLEOTIDE SEQUENCE [LARGE SCALE GENOMIC DNA]</scope>
    <source>
        <strain evidence="2 3">S04009</strain>
    </source>
</reference>